<dbReference type="EMBL" id="AC099324">
    <property type="protein sequence ID" value="AAO73281.1"/>
    <property type="molecule type" value="Genomic_DNA"/>
</dbReference>
<evidence type="ECO:0000313" key="1">
    <source>
        <dbReference type="EMBL" id="AAO73281.1"/>
    </source>
</evidence>
<dbReference type="Proteomes" id="UP000000763">
    <property type="component" value="Chromosome 3"/>
</dbReference>
<proteinExistence type="predicted"/>
<evidence type="ECO:0000313" key="2">
    <source>
        <dbReference type="Proteomes" id="UP000000763"/>
    </source>
</evidence>
<accession>Q84SP2</accession>
<organism evidence="1 2">
    <name type="scientific">Oryza sativa subsp. japonica</name>
    <name type="common">Rice</name>
    <dbReference type="NCBI Taxonomy" id="39947"/>
    <lineage>
        <taxon>Eukaryota</taxon>
        <taxon>Viridiplantae</taxon>
        <taxon>Streptophyta</taxon>
        <taxon>Embryophyta</taxon>
        <taxon>Tracheophyta</taxon>
        <taxon>Spermatophyta</taxon>
        <taxon>Magnoliopsida</taxon>
        <taxon>Liliopsida</taxon>
        <taxon>Poales</taxon>
        <taxon>Poaceae</taxon>
        <taxon>BOP clade</taxon>
        <taxon>Oryzoideae</taxon>
        <taxon>Oryzeae</taxon>
        <taxon>Oryzinae</taxon>
        <taxon>Oryza</taxon>
        <taxon>Oryza sativa</taxon>
    </lineage>
</organism>
<sequence>MVPGTLSAYRYGSLNSPNGAPNVYHQFVISQVNHRANNLTGSQAMAKLDGTANKRREPHKAVSAVHDSMSMTRLYMSSIAYAALEKWSGKWRLSVSKNIRTNLVISFLPNKNCLAEAEAGALGKAIVRRVLGKADSAYAIAQTHITQCNGNATARQPKREEETEEK</sequence>
<protein>
    <submittedName>
        <fullName evidence="1">Uncharacterized protein</fullName>
    </submittedName>
</protein>
<gene>
    <name evidence="1" type="primary">OSJNBb0043P23.5</name>
</gene>
<dbReference type="AlphaFoldDB" id="Q84SP2"/>
<name>Q84SP2_ORYSJ</name>
<reference evidence="2" key="1">
    <citation type="journal article" date="2005" name="Nature">
        <title>The map-based sequence of the rice genome.</title>
        <authorList>
            <consortium name="International rice genome sequencing project (IRGSP)"/>
            <person name="Matsumoto T."/>
            <person name="Wu J."/>
            <person name="Kanamori H."/>
            <person name="Katayose Y."/>
            <person name="Fujisawa M."/>
            <person name="Namiki N."/>
            <person name="Mizuno H."/>
            <person name="Yamamoto K."/>
            <person name="Antonio B.A."/>
            <person name="Baba T."/>
            <person name="Sakata K."/>
            <person name="Nagamura Y."/>
            <person name="Aoki H."/>
            <person name="Arikawa K."/>
            <person name="Arita K."/>
            <person name="Bito T."/>
            <person name="Chiden Y."/>
            <person name="Fujitsuka N."/>
            <person name="Fukunaka R."/>
            <person name="Hamada M."/>
            <person name="Harada C."/>
            <person name="Hayashi A."/>
            <person name="Hijishita S."/>
            <person name="Honda M."/>
            <person name="Hosokawa S."/>
            <person name="Ichikawa Y."/>
            <person name="Idonuma A."/>
            <person name="Iijima M."/>
            <person name="Ikeda M."/>
            <person name="Ikeno M."/>
            <person name="Ito K."/>
            <person name="Ito S."/>
            <person name="Ito T."/>
            <person name="Ito Y."/>
            <person name="Ito Y."/>
            <person name="Iwabuchi A."/>
            <person name="Kamiya K."/>
            <person name="Karasawa W."/>
            <person name="Kurita K."/>
            <person name="Katagiri S."/>
            <person name="Kikuta A."/>
            <person name="Kobayashi H."/>
            <person name="Kobayashi N."/>
            <person name="Machita K."/>
            <person name="Maehara T."/>
            <person name="Masukawa M."/>
            <person name="Mizubayashi T."/>
            <person name="Mukai Y."/>
            <person name="Nagasaki H."/>
            <person name="Nagata Y."/>
            <person name="Naito S."/>
            <person name="Nakashima M."/>
            <person name="Nakama Y."/>
            <person name="Nakamichi Y."/>
            <person name="Nakamura M."/>
            <person name="Meguro A."/>
            <person name="Negishi M."/>
            <person name="Ohta I."/>
            <person name="Ohta T."/>
            <person name="Okamoto M."/>
            <person name="Ono N."/>
            <person name="Saji S."/>
            <person name="Sakaguchi M."/>
            <person name="Sakai K."/>
            <person name="Shibata M."/>
            <person name="Shimokawa T."/>
            <person name="Song J."/>
            <person name="Takazaki Y."/>
            <person name="Terasawa K."/>
            <person name="Tsugane M."/>
            <person name="Tsuji K."/>
            <person name="Ueda S."/>
            <person name="Waki K."/>
            <person name="Yamagata H."/>
            <person name="Yamamoto M."/>
            <person name="Yamamoto S."/>
            <person name="Yamane H."/>
            <person name="Yoshiki S."/>
            <person name="Yoshihara R."/>
            <person name="Yukawa K."/>
            <person name="Zhong H."/>
            <person name="Yano M."/>
            <person name="Yuan Q."/>
            <person name="Ouyang S."/>
            <person name="Liu J."/>
            <person name="Jones K.M."/>
            <person name="Gansberger K."/>
            <person name="Moffat K."/>
            <person name="Hill J."/>
            <person name="Bera J."/>
            <person name="Fadrosh D."/>
            <person name="Jin S."/>
            <person name="Johri S."/>
            <person name="Kim M."/>
            <person name="Overton L."/>
            <person name="Reardon M."/>
            <person name="Tsitrin T."/>
            <person name="Vuong H."/>
            <person name="Weaver B."/>
            <person name="Ciecko A."/>
            <person name="Tallon L."/>
            <person name="Jackson J."/>
            <person name="Pai G."/>
            <person name="Aken S.V."/>
            <person name="Utterback T."/>
            <person name="Reidmuller S."/>
            <person name="Feldblyum T."/>
            <person name="Hsiao J."/>
            <person name="Zismann V."/>
            <person name="Iobst S."/>
            <person name="de Vazeille A.R."/>
            <person name="Buell C.R."/>
            <person name="Ying K."/>
            <person name="Li Y."/>
            <person name="Lu T."/>
            <person name="Huang Y."/>
            <person name="Zhao Q."/>
            <person name="Feng Q."/>
            <person name="Zhang L."/>
            <person name="Zhu J."/>
            <person name="Weng Q."/>
            <person name="Mu J."/>
            <person name="Lu Y."/>
            <person name="Fan D."/>
            <person name="Liu Y."/>
            <person name="Guan J."/>
            <person name="Zhang Y."/>
            <person name="Yu S."/>
            <person name="Liu X."/>
            <person name="Zhang Y."/>
            <person name="Hong G."/>
            <person name="Han B."/>
            <person name="Choisne N."/>
            <person name="Demange N."/>
            <person name="Orjeda G."/>
            <person name="Samain S."/>
            <person name="Cattolico L."/>
            <person name="Pelletier E."/>
            <person name="Couloux A."/>
            <person name="Segurens B."/>
            <person name="Wincker P."/>
            <person name="D'Hont A."/>
            <person name="Scarpelli C."/>
            <person name="Weissenbach J."/>
            <person name="Salanoubat M."/>
            <person name="Quetier F."/>
            <person name="Yu Y."/>
            <person name="Kim H.R."/>
            <person name="Rambo T."/>
            <person name="Currie J."/>
            <person name="Collura K."/>
            <person name="Luo M."/>
            <person name="Yang T."/>
            <person name="Ammiraju J.S.S."/>
            <person name="Engler F."/>
            <person name="Soderlund C."/>
            <person name="Wing R.A."/>
            <person name="Palmer L.E."/>
            <person name="de la Bastide M."/>
            <person name="Spiegel L."/>
            <person name="Nascimento L."/>
            <person name="Zutavern T."/>
            <person name="O'Shaughnessy A."/>
            <person name="Dike S."/>
            <person name="Dedhia N."/>
            <person name="Preston R."/>
            <person name="Balija V."/>
            <person name="McCombie W.R."/>
            <person name="Chow T."/>
            <person name="Chen H."/>
            <person name="Chung M."/>
            <person name="Chen C."/>
            <person name="Shaw J."/>
            <person name="Wu H."/>
            <person name="Hsiao K."/>
            <person name="Chao Y."/>
            <person name="Chu M."/>
            <person name="Cheng C."/>
            <person name="Hour A."/>
            <person name="Lee P."/>
            <person name="Lin S."/>
            <person name="Lin Y."/>
            <person name="Liou J."/>
            <person name="Liu S."/>
            <person name="Hsing Y."/>
            <person name="Raghuvanshi S."/>
            <person name="Mohanty A."/>
            <person name="Bharti A.K."/>
            <person name="Gaur A."/>
            <person name="Gupta V."/>
            <person name="Kumar D."/>
            <person name="Ravi V."/>
            <person name="Vij S."/>
            <person name="Kapur A."/>
            <person name="Khurana P."/>
            <person name="Khurana P."/>
            <person name="Khurana J.P."/>
            <person name="Tyagi A.K."/>
            <person name="Gaikwad K."/>
            <person name="Singh A."/>
            <person name="Dalal V."/>
            <person name="Srivastava S."/>
            <person name="Dixit A."/>
            <person name="Pal A.K."/>
            <person name="Ghazi I.A."/>
            <person name="Yadav M."/>
            <person name="Pandit A."/>
            <person name="Bhargava A."/>
            <person name="Sureshbabu K."/>
            <person name="Batra K."/>
            <person name="Sharma T.R."/>
            <person name="Mohapatra T."/>
            <person name="Singh N.K."/>
            <person name="Messing J."/>
            <person name="Nelson A.B."/>
            <person name="Fuks G."/>
            <person name="Kavchok S."/>
            <person name="Keizer G."/>
            <person name="Linton E."/>
            <person name="Llaca V."/>
            <person name="Song R."/>
            <person name="Tanyolac B."/>
            <person name="Young S."/>
            <person name="Ho-Il K."/>
            <person name="Hahn J.H."/>
            <person name="Sangsakoo G."/>
            <person name="Vanavichit A."/>
            <person name="de Mattos Luiz.A.T."/>
            <person name="Zimmer P.D."/>
            <person name="Malone G."/>
            <person name="Dellagostin O."/>
            <person name="de Oliveira A.C."/>
            <person name="Bevan M."/>
            <person name="Bancroft I."/>
            <person name="Minx P."/>
            <person name="Cordum H."/>
            <person name="Wilson R."/>
            <person name="Cheng Z."/>
            <person name="Jin W."/>
            <person name="Jiang J."/>
            <person name="Leong S.A."/>
            <person name="Iwama H."/>
            <person name="Gojobori T."/>
            <person name="Itoh T."/>
            <person name="Niimura Y."/>
            <person name="Fujii Y."/>
            <person name="Habara T."/>
            <person name="Sakai H."/>
            <person name="Sato Y."/>
            <person name="Wilson G."/>
            <person name="Kumar K."/>
            <person name="McCouch S."/>
            <person name="Juretic N."/>
            <person name="Hoen D."/>
            <person name="Wright S."/>
            <person name="Bruskiewich R."/>
            <person name="Bureau T."/>
            <person name="Miyao A."/>
            <person name="Hirochika H."/>
            <person name="Nishikawa T."/>
            <person name="Kadowaki K."/>
            <person name="Sugiura M."/>
            <person name="Burr B."/>
            <person name="Sasaki T."/>
        </authorList>
    </citation>
    <scope>NUCLEOTIDE SEQUENCE [LARGE SCALE GENOMIC DNA]</scope>
    <source>
        <strain evidence="2">cv. Nipponbare</strain>
    </source>
</reference>
<reference evidence="2" key="2">
    <citation type="journal article" date="2008" name="Nucleic Acids Res.">
        <title>The rice annotation project database (RAP-DB): 2008 update.</title>
        <authorList>
            <consortium name="The rice annotation project (RAP)"/>
        </authorList>
    </citation>
    <scope>GENOME REANNOTATION</scope>
    <source>
        <strain evidence="2">cv. Nipponbare</strain>
    </source>
</reference>